<reference evidence="1" key="3">
    <citation type="submission" date="2025-09" db="UniProtKB">
        <authorList>
            <consortium name="Ensembl"/>
        </authorList>
    </citation>
    <scope>IDENTIFICATION</scope>
</reference>
<organism evidence="1">
    <name type="scientific">Ovis aries</name>
    <name type="common">Sheep</name>
    <dbReference type="NCBI Taxonomy" id="9940"/>
    <lineage>
        <taxon>Eukaryota</taxon>
        <taxon>Metazoa</taxon>
        <taxon>Chordata</taxon>
        <taxon>Craniata</taxon>
        <taxon>Vertebrata</taxon>
        <taxon>Euteleostomi</taxon>
        <taxon>Mammalia</taxon>
        <taxon>Eutheria</taxon>
        <taxon>Laurasiatheria</taxon>
        <taxon>Artiodactyla</taxon>
        <taxon>Ruminantia</taxon>
        <taxon>Pecora</taxon>
        <taxon>Bovidae</taxon>
        <taxon>Caprinae</taxon>
        <taxon>Ovis</taxon>
    </lineage>
</organism>
<sequence length="735" mass="82930">MADLEEGFTLTAVPLGSGPDGPLGVEQSDKTDQFLVTDSGRTVILYKVSDQKPLGSWSVKQGQIITCPAVCNFQTGEYIVVHDNKVLRIWNNEDVNLDKVFKATLSAEVYRIHSIQGTEPLVLFKEGAVRGLEALLAEPQQKIETVISDEEVIKWTKFFMVFRHPVLIFITEKHGNYFAYVQKFNSRILSKYTLLLGQEEKCVIQSFSTSVGRKFISLMSLSSDGCVYETLIPIHPSEPEKNQRHFSKEEMQIASMHMKRCSALLSSGNANQNRSEIPPQTCHQITHVGKDVEKREASYSVECLSVWNTKFQTLQTSKELPQGTSGQLWYYGENLFMLHGKFLTVIPYKCEVSSLAGALGKLKHSQDPGTHVTPHFVNWETSQGCELGSQNSEQSKRILRRRKIQVSVQPEVPASTQLLATIQKDSEKHIEVELRKFLATKRTPDFHTIIGDVVIGLLGRCKAEPSFYPRNCLMQLVQTHVLSYSLCPGLMEVALEKTDVQILQLCLQQLPDVPESVTCACLKLFLSIGDDTLQDADINMESVSDYMDPVQDGEMEEQTTFLQNGFNPEEDNCDSCAQKLKEKPQAAADESTSCPLTPKRAALLNAILRSAYSETFLLPHLKDIPAQHSTLFLQYLYFLYLKCSENATMTLPGTHPPTLNQIMDWICLLLDANFTVVVMIPEAKRLLLSLYKFVKSQISICSELNKIEVSFRELQKLNQEKNNRELYSIEVLELF</sequence>
<accession>A0AC11E7E1</accession>
<dbReference type="Ensembl" id="ENSOART00020053797.1">
    <property type="protein sequence ID" value="ENSOARP00020055414.1"/>
    <property type="gene ID" value="ENSOARG00020011385.2"/>
</dbReference>
<protein>
    <submittedName>
        <fullName evidence="1">Nucleolar protein 11</fullName>
    </submittedName>
</protein>
<proteinExistence type="predicted"/>
<name>A0AC11E7E1_SHEEP</name>
<reference evidence="1" key="1">
    <citation type="submission" date="2020-11" db="EMBL/GenBank/DDBJ databases">
        <authorList>
            <person name="Davenport K.M."/>
            <person name="Bickhart D.M."/>
            <person name="Smith T.P.L."/>
            <person name="Murdoch B.M."/>
            <person name="Rosen B.D."/>
        </authorList>
    </citation>
    <scope>NUCLEOTIDE SEQUENCE [LARGE SCALE GENOMIC DNA]</scope>
    <source>
        <strain evidence="1">OAR_USU_Benz2616</strain>
    </source>
</reference>
<reference evidence="1" key="2">
    <citation type="submission" date="2025-08" db="UniProtKB">
        <authorList>
            <consortium name="Ensembl"/>
        </authorList>
    </citation>
    <scope>IDENTIFICATION</scope>
</reference>
<gene>
    <name evidence="1" type="primary">NOL11</name>
</gene>
<evidence type="ECO:0000313" key="1">
    <source>
        <dbReference type="Ensembl" id="ENSOARP00020055414.1"/>
    </source>
</evidence>